<dbReference type="AlphaFoldDB" id="G1Q277"/>
<accession>G1Q277</accession>
<keyword evidence="1" id="KW-0732">Signal</keyword>
<dbReference type="Ensembl" id="ENSMLUT00000025071.1">
    <property type="protein sequence ID" value="ENSMLUP00000017810.1"/>
    <property type="gene ID" value="ENSMLUG00000026796.1"/>
</dbReference>
<name>G1Q277_MYOLU</name>
<evidence type="ECO:0000313" key="2">
    <source>
        <dbReference type="Ensembl" id="ENSMLUP00000017810.1"/>
    </source>
</evidence>
<sequence length="64" mass="6742">ACPKQGLCSPSLRPALPSSSRGSLLLLLLVPAPLGLLQGLSHSLVVWASRPSSCPQSTHLYNQH</sequence>
<feature type="chain" id="PRO_5003418660" evidence="1">
    <location>
        <begin position="40"/>
        <end position="64"/>
    </location>
</feature>
<dbReference type="EMBL" id="AAPE02014340">
    <property type="status" value="NOT_ANNOTATED_CDS"/>
    <property type="molecule type" value="Genomic_DNA"/>
</dbReference>
<dbReference type="Proteomes" id="UP000001074">
    <property type="component" value="Unassembled WGS sequence"/>
</dbReference>
<reference evidence="2 3" key="1">
    <citation type="journal article" date="2011" name="Nature">
        <title>A high-resolution map of human evolutionary constraint using 29 mammals.</title>
        <authorList>
            <person name="Lindblad-Toh K."/>
            <person name="Garber M."/>
            <person name="Zuk O."/>
            <person name="Lin M.F."/>
            <person name="Parker B.J."/>
            <person name="Washietl S."/>
            <person name="Kheradpour P."/>
            <person name="Ernst J."/>
            <person name="Jordan G."/>
            <person name="Mauceli E."/>
            <person name="Ward L.D."/>
            <person name="Lowe C.B."/>
            <person name="Holloway A.K."/>
            <person name="Clamp M."/>
            <person name="Gnerre S."/>
            <person name="Alfoldi J."/>
            <person name="Beal K."/>
            <person name="Chang J."/>
            <person name="Clawson H."/>
            <person name="Cuff J."/>
            <person name="Di Palma F."/>
            <person name="Fitzgerald S."/>
            <person name="Flicek P."/>
            <person name="Guttman M."/>
            <person name="Hubisz M.J."/>
            <person name="Jaffe D.B."/>
            <person name="Jungreis I."/>
            <person name="Kent W.J."/>
            <person name="Kostka D."/>
            <person name="Lara M."/>
            <person name="Martins A.L."/>
            <person name="Massingham T."/>
            <person name="Moltke I."/>
            <person name="Raney B.J."/>
            <person name="Rasmussen M.D."/>
            <person name="Robinson J."/>
            <person name="Stark A."/>
            <person name="Vilella A.J."/>
            <person name="Wen J."/>
            <person name="Xie X."/>
            <person name="Zody M.C."/>
            <person name="Baldwin J."/>
            <person name="Bloom T."/>
            <person name="Chin C.W."/>
            <person name="Heiman D."/>
            <person name="Nicol R."/>
            <person name="Nusbaum C."/>
            <person name="Young S."/>
            <person name="Wilkinson J."/>
            <person name="Worley K.C."/>
            <person name="Kovar C.L."/>
            <person name="Muzny D.M."/>
            <person name="Gibbs R.A."/>
            <person name="Cree A."/>
            <person name="Dihn H.H."/>
            <person name="Fowler G."/>
            <person name="Jhangiani S."/>
            <person name="Joshi V."/>
            <person name="Lee S."/>
            <person name="Lewis L.R."/>
            <person name="Nazareth L.V."/>
            <person name="Okwuonu G."/>
            <person name="Santibanez J."/>
            <person name="Warren W.C."/>
            <person name="Mardis E.R."/>
            <person name="Weinstock G.M."/>
            <person name="Wilson R.K."/>
            <person name="Delehaunty K."/>
            <person name="Dooling D."/>
            <person name="Fronik C."/>
            <person name="Fulton L."/>
            <person name="Fulton B."/>
            <person name="Graves T."/>
            <person name="Minx P."/>
            <person name="Sodergren E."/>
            <person name="Birney E."/>
            <person name="Margulies E.H."/>
            <person name="Herrero J."/>
            <person name="Green E.D."/>
            <person name="Haussler D."/>
            <person name="Siepel A."/>
            <person name="Goldman N."/>
            <person name="Pollard K.S."/>
            <person name="Pedersen J.S."/>
            <person name="Lander E.S."/>
            <person name="Kellis M."/>
        </authorList>
    </citation>
    <scope>NUCLEOTIDE SEQUENCE [LARGE SCALE GENOMIC DNA]</scope>
</reference>
<dbReference type="InParanoid" id="G1Q277"/>
<evidence type="ECO:0000256" key="1">
    <source>
        <dbReference type="SAM" id="SignalP"/>
    </source>
</evidence>
<keyword evidence="3" id="KW-1185">Reference proteome</keyword>
<reference evidence="2" key="2">
    <citation type="submission" date="2025-08" db="UniProtKB">
        <authorList>
            <consortium name="Ensembl"/>
        </authorList>
    </citation>
    <scope>IDENTIFICATION</scope>
</reference>
<feature type="signal peptide" evidence="1">
    <location>
        <begin position="1"/>
        <end position="39"/>
    </location>
</feature>
<proteinExistence type="predicted"/>
<dbReference type="HOGENOM" id="CLU_2873602_0_0_1"/>
<organism evidence="2 3">
    <name type="scientific">Myotis lucifugus</name>
    <name type="common">Little brown bat</name>
    <dbReference type="NCBI Taxonomy" id="59463"/>
    <lineage>
        <taxon>Eukaryota</taxon>
        <taxon>Metazoa</taxon>
        <taxon>Chordata</taxon>
        <taxon>Craniata</taxon>
        <taxon>Vertebrata</taxon>
        <taxon>Euteleostomi</taxon>
        <taxon>Mammalia</taxon>
        <taxon>Eutheria</taxon>
        <taxon>Laurasiatheria</taxon>
        <taxon>Chiroptera</taxon>
        <taxon>Yangochiroptera</taxon>
        <taxon>Vespertilionidae</taxon>
        <taxon>Myotis</taxon>
    </lineage>
</organism>
<protein>
    <submittedName>
        <fullName evidence="2">Uncharacterized protein</fullName>
    </submittedName>
</protein>
<reference evidence="2" key="3">
    <citation type="submission" date="2025-09" db="UniProtKB">
        <authorList>
            <consortium name="Ensembl"/>
        </authorList>
    </citation>
    <scope>IDENTIFICATION</scope>
</reference>
<evidence type="ECO:0000313" key="3">
    <source>
        <dbReference type="Proteomes" id="UP000001074"/>
    </source>
</evidence>